<dbReference type="Gene3D" id="1.20.5.170">
    <property type="match status" value="1"/>
</dbReference>
<dbReference type="InterPro" id="IPR008635">
    <property type="entry name" value="Coiled_stalk_dom"/>
</dbReference>
<reference evidence="3" key="1">
    <citation type="journal article" date="2010" name="Genomics">
        <title>Tracing phylogenomic events leading to diversity of Haemophilus influenzae and the emergence of Brazilian Purpuric Fever (BPF)-associated clones.</title>
        <authorList>
            <person name="Papazisi L."/>
            <person name="Ratnayake S."/>
            <person name="Remortel B.G."/>
            <person name="Bock G.R."/>
            <person name="Liang W."/>
            <person name="Saeed A.I."/>
            <person name="Liu J."/>
            <person name="Fleischmann R.D."/>
            <person name="Kilian M."/>
            <person name="Peterson S.N."/>
        </authorList>
    </citation>
    <scope>NUCLEOTIDE SEQUENCE [LARGE SCALE GENOMIC DNA]</scope>
    <source>
        <strain evidence="3">HK1212</strain>
    </source>
</reference>
<dbReference type="Gene3D" id="2.150.10.10">
    <property type="entry name" value="Serralysin-like metalloprotease, C-terminal"/>
    <property type="match status" value="1"/>
</dbReference>
<comment type="caution">
    <text evidence="3">The sequence shown here is derived from an EMBL/GenBank/DDBJ whole genome shotgun (WGS) entry which is preliminary data.</text>
</comment>
<feature type="non-terminal residue" evidence="3">
    <location>
        <position position="145"/>
    </location>
</feature>
<feature type="domain" description="Trimeric autotransporter adhesin YadA-like head" evidence="1">
    <location>
        <begin position="24"/>
        <end position="47"/>
    </location>
</feature>
<feature type="domain" description="Trimeric autotransporter adhesin YadA-like stalk" evidence="2">
    <location>
        <begin position="117"/>
        <end position="144"/>
    </location>
</feature>
<organism evidence="3">
    <name type="scientific">Haemophilus influenzae HK1212</name>
    <dbReference type="NCBI Taxonomy" id="456482"/>
    <lineage>
        <taxon>Bacteria</taxon>
        <taxon>Pseudomonadati</taxon>
        <taxon>Pseudomonadota</taxon>
        <taxon>Gammaproteobacteria</taxon>
        <taxon>Pasteurellales</taxon>
        <taxon>Pasteurellaceae</taxon>
        <taxon>Haemophilus</taxon>
    </lineage>
</organism>
<evidence type="ECO:0000259" key="1">
    <source>
        <dbReference type="Pfam" id="PF05658"/>
    </source>
</evidence>
<dbReference type="SUPFAM" id="SSF101967">
    <property type="entry name" value="Adhesin YadA, collagen-binding domain"/>
    <property type="match status" value="1"/>
</dbReference>
<dbReference type="InterPro" id="IPR011049">
    <property type="entry name" value="Serralysin-like_metalloprot_C"/>
</dbReference>
<dbReference type="GO" id="GO:0019867">
    <property type="term" value="C:outer membrane"/>
    <property type="evidence" value="ECO:0007669"/>
    <property type="project" value="InterPro"/>
</dbReference>
<dbReference type="Pfam" id="PF05662">
    <property type="entry name" value="YadA_stalk"/>
    <property type="match status" value="1"/>
</dbReference>
<evidence type="ECO:0000313" key="3">
    <source>
        <dbReference type="EMBL" id="EFA28829.1"/>
    </source>
</evidence>
<dbReference type="InterPro" id="IPR008640">
    <property type="entry name" value="Adhesin_Head_dom"/>
</dbReference>
<dbReference type="AlphaFoldDB" id="A0A7G2K1H7"/>
<evidence type="ECO:0000259" key="2">
    <source>
        <dbReference type="Pfam" id="PF05662"/>
    </source>
</evidence>
<accession>A0A7G2K1H7</accession>
<evidence type="ECO:0008006" key="4">
    <source>
        <dbReference type="Google" id="ProtNLM"/>
    </source>
</evidence>
<gene>
    <name evidence="3" type="ORF">HAINFHK1212_1822</name>
</gene>
<feature type="domain" description="Trimeric autotransporter adhesin YadA-like head" evidence="1">
    <location>
        <begin position="49"/>
        <end position="76"/>
    </location>
</feature>
<name>A0A7G2K1H7_HAEIF</name>
<dbReference type="EMBL" id="ABFC01000503">
    <property type="protein sequence ID" value="EFA28829.1"/>
    <property type="molecule type" value="Genomic_DNA"/>
</dbReference>
<sequence length="145" mass="14771">MGYKAQATGEWASAVGPDAKAISNYSVAMGNNANASANQTIAIGRYANASKENAIALGYNAQANTKDGDIALGNGSITALQHDASTFILNGKNIATSFVQGSDQGVFSIGNSTVNRQIQNVGAGNITADSSDAINGSQLYHVATE</sequence>
<dbReference type="Pfam" id="PF05658">
    <property type="entry name" value="YadA_head"/>
    <property type="match status" value="2"/>
</dbReference>
<protein>
    <recommendedName>
        <fullName evidence="4">Hep_Hag family protein</fullName>
    </recommendedName>
</protein>
<proteinExistence type="predicted"/>